<dbReference type="WBParaSite" id="MhA1_Contig405.frz3.gene4">
    <property type="protein sequence ID" value="MhA1_Contig405.frz3.gene4"/>
    <property type="gene ID" value="MhA1_Contig405.frz3.gene4"/>
</dbReference>
<proteinExistence type="predicted"/>
<dbReference type="SUPFAM" id="SSF57362">
    <property type="entry name" value="BPTI-like"/>
    <property type="match status" value="1"/>
</dbReference>
<keyword evidence="3" id="KW-1185">Reference proteome</keyword>
<dbReference type="PROSITE" id="PS50279">
    <property type="entry name" value="BPTI_KUNITZ_2"/>
    <property type="match status" value="1"/>
</dbReference>
<feature type="signal peptide" evidence="1">
    <location>
        <begin position="1"/>
        <end position="26"/>
    </location>
</feature>
<dbReference type="InterPro" id="IPR020901">
    <property type="entry name" value="Prtase_inh_Kunz-CS"/>
</dbReference>
<feature type="domain" description="BPTI/Kunitz inhibitor" evidence="2">
    <location>
        <begin position="168"/>
        <end position="223"/>
    </location>
</feature>
<dbReference type="Gene3D" id="4.10.410.10">
    <property type="entry name" value="Pancreatic trypsin inhibitor Kunitz domain"/>
    <property type="match status" value="1"/>
</dbReference>
<name>A0A1I8BR88_MELHA</name>
<dbReference type="InterPro" id="IPR002223">
    <property type="entry name" value="Kunitz_BPTI"/>
</dbReference>
<reference evidence="4" key="1">
    <citation type="submission" date="2016-11" db="UniProtKB">
        <authorList>
            <consortium name="WormBaseParasite"/>
        </authorList>
    </citation>
    <scope>IDENTIFICATION</scope>
</reference>
<dbReference type="InterPro" id="IPR036880">
    <property type="entry name" value="Kunitz_BPTI_sf"/>
</dbReference>
<keyword evidence="1" id="KW-0732">Signal</keyword>
<dbReference type="PANTHER" id="PTHR47248">
    <property type="entry name" value="PROTEIN CBG06772"/>
    <property type="match status" value="1"/>
</dbReference>
<dbReference type="AlphaFoldDB" id="A0A1I8BR88"/>
<dbReference type="GO" id="GO:0004867">
    <property type="term" value="F:serine-type endopeptidase inhibitor activity"/>
    <property type="evidence" value="ECO:0007669"/>
    <property type="project" value="InterPro"/>
</dbReference>
<dbReference type="SMART" id="SM00131">
    <property type="entry name" value="KU"/>
    <property type="match status" value="1"/>
</dbReference>
<accession>A0A1I8BR88</accession>
<dbReference type="PANTHER" id="PTHR47248:SF7">
    <property type="entry name" value="BPTI_KUNITZ INHIBITOR DOMAIN-CONTAINING PROTEIN"/>
    <property type="match status" value="1"/>
</dbReference>
<evidence type="ECO:0000313" key="3">
    <source>
        <dbReference type="Proteomes" id="UP000095281"/>
    </source>
</evidence>
<feature type="chain" id="PRO_5009316093" evidence="1">
    <location>
        <begin position="27"/>
        <end position="274"/>
    </location>
</feature>
<protein>
    <submittedName>
        <fullName evidence="4">BPTI/Kunitz inhibitor domain-containing protein</fullName>
    </submittedName>
</protein>
<organism evidence="3 4">
    <name type="scientific">Meloidogyne hapla</name>
    <name type="common">Root-knot nematode worm</name>
    <dbReference type="NCBI Taxonomy" id="6305"/>
    <lineage>
        <taxon>Eukaryota</taxon>
        <taxon>Metazoa</taxon>
        <taxon>Ecdysozoa</taxon>
        <taxon>Nematoda</taxon>
        <taxon>Chromadorea</taxon>
        <taxon>Rhabditida</taxon>
        <taxon>Tylenchina</taxon>
        <taxon>Tylenchomorpha</taxon>
        <taxon>Tylenchoidea</taxon>
        <taxon>Meloidogynidae</taxon>
        <taxon>Meloidogyninae</taxon>
        <taxon>Meloidogyne</taxon>
    </lineage>
</organism>
<dbReference type="InterPro" id="IPR052861">
    <property type="entry name" value="BPTI/Kunitz_domain"/>
</dbReference>
<evidence type="ECO:0000256" key="1">
    <source>
        <dbReference type="SAM" id="SignalP"/>
    </source>
</evidence>
<dbReference type="Pfam" id="PF00014">
    <property type="entry name" value="Kunitz_BPTI"/>
    <property type="match status" value="1"/>
</dbReference>
<evidence type="ECO:0000313" key="4">
    <source>
        <dbReference type="WBParaSite" id="MhA1_Contig405.frz3.gene4"/>
    </source>
</evidence>
<dbReference type="PROSITE" id="PS00280">
    <property type="entry name" value="BPTI_KUNITZ_1"/>
    <property type="match status" value="1"/>
</dbReference>
<evidence type="ECO:0000259" key="2">
    <source>
        <dbReference type="PROSITE" id="PS50279"/>
    </source>
</evidence>
<sequence>MVRRSKYLIKTLIIFINLLEYFQVYAAPSVGPCSINAGIAGFPQNLLPKLPGTNPRLKCTDKGAEATSTKSLSNRITPECGRCLRSLARYYKNSDDFLFRPLCDAKTGFCVNVLSGVKLSKEEKPNSQTTCNDGHYDFSIDSSLLTKSEKLPSGLTVEQRIPLGNPLCKLLKDSGEGRCNGHVSKGVKWYFDVDTFECLAFNYNGCGGNKNRFDTVTECWDQCKLGMTLPATNSHGHTIVCSSMEAGSTPIQSCPAGYRCTMLAFMGLTNLFYK</sequence>
<dbReference type="Proteomes" id="UP000095281">
    <property type="component" value="Unplaced"/>
</dbReference>